<dbReference type="OrthoDB" id="10016089at2759"/>
<accession>B7Q958</accession>
<dbReference type="AlphaFoldDB" id="B7Q958"/>
<name>B7Q958_IXOSC</name>
<reference evidence="3" key="2">
    <citation type="submission" date="2020-05" db="UniProtKB">
        <authorList>
            <consortium name="EnsemblMetazoa"/>
        </authorList>
    </citation>
    <scope>IDENTIFICATION</scope>
    <source>
        <strain evidence="3">wikel</strain>
    </source>
</reference>
<evidence type="ECO:0000313" key="4">
    <source>
        <dbReference type="Proteomes" id="UP000001555"/>
    </source>
</evidence>
<dbReference type="GO" id="GO:0008757">
    <property type="term" value="F:S-adenosylmethionine-dependent methyltransferase activity"/>
    <property type="evidence" value="ECO:0007669"/>
    <property type="project" value="InterPro"/>
</dbReference>
<dbReference type="VEuPathDB" id="VectorBase:ISCP_012675"/>
<dbReference type="Pfam" id="PF08241">
    <property type="entry name" value="Methyltransf_11"/>
    <property type="match status" value="1"/>
</dbReference>
<dbReference type="EMBL" id="ABJB010854798">
    <property type="status" value="NOT_ANNOTATED_CDS"/>
    <property type="molecule type" value="Genomic_DNA"/>
</dbReference>
<keyword evidence="2" id="KW-0808">Transferase</keyword>
<dbReference type="PANTHER" id="PTHR43464:SF23">
    <property type="entry name" value="JUVENILE HORMONE ACID O-METHYLTRANSFERASE"/>
    <property type="match status" value="1"/>
</dbReference>
<dbReference type="VEuPathDB" id="VectorBase:ISCW010473"/>
<dbReference type="InterPro" id="IPR029063">
    <property type="entry name" value="SAM-dependent_MTases_sf"/>
</dbReference>
<evidence type="ECO:0000259" key="1">
    <source>
        <dbReference type="Pfam" id="PF08241"/>
    </source>
</evidence>
<proteinExistence type="predicted"/>
<dbReference type="HOGENOM" id="CLU_037990_5_1_1"/>
<dbReference type="EMBL" id="ABJB010230257">
    <property type="status" value="NOT_ANNOTATED_CDS"/>
    <property type="molecule type" value="Genomic_DNA"/>
</dbReference>
<dbReference type="Gene3D" id="3.40.50.150">
    <property type="entry name" value="Vaccinia Virus protein VP39"/>
    <property type="match status" value="1"/>
</dbReference>
<dbReference type="SUPFAM" id="SSF53335">
    <property type="entry name" value="S-adenosyl-L-methionine-dependent methyltransferases"/>
    <property type="match status" value="1"/>
</dbReference>
<feature type="domain" description="Methyltransferase type 11" evidence="1">
    <location>
        <begin position="27"/>
        <end position="107"/>
    </location>
</feature>
<dbReference type="CDD" id="cd02440">
    <property type="entry name" value="AdoMet_MTases"/>
    <property type="match status" value="1"/>
</dbReference>
<dbReference type="InterPro" id="IPR013216">
    <property type="entry name" value="Methyltransf_11"/>
</dbReference>
<dbReference type="GO" id="GO:0032259">
    <property type="term" value="P:methylation"/>
    <property type="evidence" value="ECO:0007669"/>
    <property type="project" value="UniProtKB-KW"/>
</dbReference>
<organism>
    <name type="scientific">Ixodes scapularis</name>
    <name type="common">Black-legged tick</name>
    <name type="synonym">Deer tick</name>
    <dbReference type="NCBI Taxonomy" id="6945"/>
    <lineage>
        <taxon>Eukaryota</taxon>
        <taxon>Metazoa</taxon>
        <taxon>Ecdysozoa</taxon>
        <taxon>Arthropoda</taxon>
        <taxon>Chelicerata</taxon>
        <taxon>Arachnida</taxon>
        <taxon>Acari</taxon>
        <taxon>Parasitiformes</taxon>
        <taxon>Ixodida</taxon>
        <taxon>Ixodoidea</taxon>
        <taxon>Ixodidae</taxon>
        <taxon>Ixodinae</taxon>
        <taxon>Ixodes</taxon>
    </lineage>
</organism>
<dbReference type="STRING" id="6945.B7Q958"/>
<dbReference type="PANTHER" id="PTHR43464">
    <property type="entry name" value="METHYLTRANSFERASE"/>
    <property type="match status" value="1"/>
</dbReference>
<dbReference type="Proteomes" id="UP000001555">
    <property type="component" value="Unassembled WGS sequence"/>
</dbReference>
<dbReference type="EMBL" id="DS887498">
    <property type="protein sequence ID" value="EEC15380.1"/>
    <property type="molecule type" value="Genomic_DNA"/>
</dbReference>
<keyword evidence="2" id="KW-0489">Methyltransferase</keyword>
<dbReference type="PaxDb" id="6945-B7Q958"/>
<dbReference type="VEuPathDB" id="VectorBase:ISCI010473"/>
<keyword evidence="4" id="KW-1185">Reference proteome</keyword>
<dbReference type="EMBL" id="ABJB010443183">
    <property type="status" value="NOT_ANNOTATED_CDS"/>
    <property type="molecule type" value="Genomic_DNA"/>
</dbReference>
<gene>
    <name evidence="2" type="ORF">IscW_ISCW010473</name>
</gene>
<dbReference type="InParanoid" id="B7Q958"/>
<reference evidence="2 4" key="1">
    <citation type="submission" date="2008-03" db="EMBL/GenBank/DDBJ databases">
        <title>Annotation of Ixodes scapularis.</title>
        <authorList>
            <consortium name="Ixodes scapularis Genome Project Consortium"/>
            <person name="Caler E."/>
            <person name="Hannick L.I."/>
            <person name="Bidwell S."/>
            <person name="Joardar V."/>
            <person name="Thiagarajan M."/>
            <person name="Amedeo P."/>
            <person name="Galinsky K.J."/>
            <person name="Schobel S."/>
            <person name="Inman J."/>
            <person name="Hostetler J."/>
            <person name="Miller J."/>
            <person name="Hammond M."/>
            <person name="Megy K."/>
            <person name="Lawson D."/>
            <person name="Kodira C."/>
            <person name="Sutton G."/>
            <person name="Meyer J."/>
            <person name="Hill C.A."/>
            <person name="Birren B."/>
            <person name="Nene V."/>
            <person name="Collins F."/>
            <person name="Alarcon-Chaidez F."/>
            <person name="Wikel S."/>
            <person name="Strausberg R."/>
        </authorList>
    </citation>
    <scope>NUCLEOTIDE SEQUENCE [LARGE SCALE GENOMIC DNA]</scope>
    <source>
        <strain evidence="4">Wikel</strain>
        <strain evidence="2">Wikel colony</strain>
    </source>
</reference>
<evidence type="ECO:0000313" key="2">
    <source>
        <dbReference type="EMBL" id="EEC15380.1"/>
    </source>
</evidence>
<protein>
    <submittedName>
        <fullName evidence="2 3">Acid methyltransferase, putative</fullName>
    </submittedName>
</protein>
<sequence>MGKVSRSGVWHGRLHALSACFPAVFRAERIVAVDVSKDMVEYARSHFAHPKIAYDVLGAAEDDVSGFVARYGRFDHVFSFFCLNWVKDQAKALKNIALLMKPGGSCLLLFVATTPLMRCRQELALKTRWSKYAQICQDFVPPSHDLKGTEALESYMKDLLMTANLTPSACDVVHVEFDFPDLESLTRSHLAMSPMTTLVTEAERPLFLEDMKEQARKLWGIKEAGGSPFEFDIFVVFASSKDLP</sequence>
<evidence type="ECO:0000313" key="3">
    <source>
        <dbReference type="EnsemblMetazoa" id="ISCW010473-PA"/>
    </source>
</evidence>
<dbReference type="GO" id="GO:0008168">
    <property type="term" value="F:methyltransferase activity"/>
    <property type="evidence" value="ECO:0000318"/>
    <property type="project" value="GO_Central"/>
</dbReference>
<dbReference type="EnsemblMetazoa" id="ISCW010473-RA">
    <property type="protein sequence ID" value="ISCW010473-PA"/>
    <property type="gene ID" value="ISCW010473"/>
</dbReference>